<gene>
    <name evidence="2" type="ORF">MCOR_3177</name>
</gene>
<feature type="region of interest" description="Disordered" evidence="1">
    <location>
        <begin position="38"/>
        <end position="70"/>
    </location>
</feature>
<evidence type="ECO:0000313" key="2">
    <source>
        <dbReference type="EMBL" id="CAC5360854.1"/>
    </source>
</evidence>
<sequence>MELPNELKALLVTMKLGGKEPEWKFTASSDQVSVQLNWIKPKEPDTSSRNPKPALQKKNKPPSTRRRNTKRVAQWMDTQTAVVPAAAQEQNTKRPVLTTTVRRKPGTQYPYNTKKACHCLIYYTLATERDKRSRIDFDEGFDTDDPDLLTTPPHTSPLNLTSKDAIEAAILSERSNIPYQQQHLSWSKMKAKRQADPALQQ</sequence>
<protein>
    <submittedName>
        <fullName evidence="2">Uncharacterized protein</fullName>
    </submittedName>
</protein>
<reference evidence="2 3" key="1">
    <citation type="submission" date="2020-06" db="EMBL/GenBank/DDBJ databases">
        <authorList>
            <person name="Li R."/>
            <person name="Bekaert M."/>
        </authorList>
    </citation>
    <scope>NUCLEOTIDE SEQUENCE [LARGE SCALE GENOMIC DNA]</scope>
    <source>
        <strain evidence="3">wild</strain>
    </source>
</reference>
<accession>A0A6J8A5T6</accession>
<dbReference type="EMBL" id="CACVKT020000573">
    <property type="protein sequence ID" value="CAC5360854.1"/>
    <property type="molecule type" value="Genomic_DNA"/>
</dbReference>
<evidence type="ECO:0000256" key="1">
    <source>
        <dbReference type="SAM" id="MobiDB-lite"/>
    </source>
</evidence>
<name>A0A6J8A5T6_MYTCO</name>
<dbReference type="Proteomes" id="UP000507470">
    <property type="component" value="Unassembled WGS sequence"/>
</dbReference>
<organism evidence="2 3">
    <name type="scientific">Mytilus coruscus</name>
    <name type="common">Sea mussel</name>
    <dbReference type="NCBI Taxonomy" id="42192"/>
    <lineage>
        <taxon>Eukaryota</taxon>
        <taxon>Metazoa</taxon>
        <taxon>Spiralia</taxon>
        <taxon>Lophotrochozoa</taxon>
        <taxon>Mollusca</taxon>
        <taxon>Bivalvia</taxon>
        <taxon>Autobranchia</taxon>
        <taxon>Pteriomorphia</taxon>
        <taxon>Mytilida</taxon>
        <taxon>Mytiloidea</taxon>
        <taxon>Mytilidae</taxon>
        <taxon>Mytilinae</taxon>
        <taxon>Mytilus</taxon>
    </lineage>
</organism>
<dbReference type="AlphaFoldDB" id="A0A6J8A5T6"/>
<proteinExistence type="predicted"/>
<feature type="compositionally biased region" description="Basic residues" evidence="1">
    <location>
        <begin position="55"/>
        <end position="70"/>
    </location>
</feature>
<evidence type="ECO:0000313" key="3">
    <source>
        <dbReference type="Proteomes" id="UP000507470"/>
    </source>
</evidence>
<keyword evidence="3" id="KW-1185">Reference proteome</keyword>